<dbReference type="AlphaFoldDB" id="A0AAV7L024"/>
<dbReference type="EMBL" id="JANPWB010000016">
    <property type="protein sequence ID" value="KAJ1084174.1"/>
    <property type="molecule type" value="Genomic_DNA"/>
</dbReference>
<proteinExistence type="predicted"/>
<name>A0AAV7L024_PLEWA</name>
<evidence type="ECO:0000313" key="2">
    <source>
        <dbReference type="Proteomes" id="UP001066276"/>
    </source>
</evidence>
<reference evidence="1" key="1">
    <citation type="journal article" date="2022" name="bioRxiv">
        <title>Sequencing and chromosome-scale assembly of the giantPleurodeles waltlgenome.</title>
        <authorList>
            <person name="Brown T."/>
            <person name="Elewa A."/>
            <person name="Iarovenko S."/>
            <person name="Subramanian E."/>
            <person name="Araus A.J."/>
            <person name="Petzold A."/>
            <person name="Susuki M."/>
            <person name="Suzuki K.-i.T."/>
            <person name="Hayashi T."/>
            <person name="Toyoda A."/>
            <person name="Oliveira C."/>
            <person name="Osipova E."/>
            <person name="Leigh N.D."/>
            <person name="Simon A."/>
            <person name="Yun M.H."/>
        </authorList>
    </citation>
    <scope>NUCLEOTIDE SEQUENCE</scope>
    <source>
        <strain evidence="1">20211129_DDA</strain>
        <tissue evidence="1">Liver</tissue>
    </source>
</reference>
<evidence type="ECO:0000313" key="1">
    <source>
        <dbReference type="EMBL" id="KAJ1084174.1"/>
    </source>
</evidence>
<sequence>MASLLYSVAQFRPWPCYRSQGAAAILCVGLTPSQRQRHSPEGPATRWMGELRPGLVLQALQPRSWPRAQTPGLPLGQMSQSARGVSFSGGSPQETVACHFFPLLVEAPVSQDTEIKLSPHYRQPNPLETSEGNGRYLRYARGCPSACDM</sequence>
<organism evidence="1 2">
    <name type="scientific">Pleurodeles waltl</name>
    <name type="common">Iberian ribbed newt</name>
    <dbReference type="NCBI Taxonomy" id="8319"/>
    <lineage>
        <taxon>Eukaryota</taxon>
        <taxon>Metazoa</taxon>
        <taxon>Chordata</taxon>
        <taxon>Craniata</taxon>
        <taxon>Vertebrata</taxon>
        <taxon>Euteleostomi</taxon>
        <taxon>Amphibia</taxon>
        <taxon>Batrachia</taxon>
        <taxon>Caudata</taxon>
        <taxon>Salamandroidea</taxon>
        <taxon>Salamandridae</taxon>
        <taxon>Pleurodelinae</taxon>
        <taxon>Pleurodeles</taxon>
    </lineage>
</organism>
<protein>
    <submittedName>
        <fullName evidence="1">Uncharacterized protein</fullName>
    </submittedName>
</protein>
<comment type="caution">
    <text evidence="1">The sequence shown here is derived from an EMBL/GenBank/DDBJ whole genome shotgun (WGS) entry which is preliminary data.</text>
</comment>
<gene>
    <name evidence="1" type="ORF">NDU88_004326</name>
</gene>
<accession>A0AAV7L024</accession>
<keyword evidence="2" id="KW-1185">Reference proteome</keyword>
<dbReference type="Proteomes" id="UP001066276">
    <property type="component" value="Chromosome 12"/>
</dbReference>